<accession>A0A8H6YQ14</accession>
<feature type="compositionally biased region" description="Basic residues" evidence="1">
    <location>
        <begin position="40"/>
        <end position="55"/>
    </location>
</feature>
<dbReference type="OrthoDB" id="3058933at2759"/>
<evidence type="ECO:0000313" key="3">
    <source>
        <dbReference type="Proteomes" id="UP000620124"/>
    </source>
</evidence>
<feature type="compositionally biased region" description="Basic and acidic residues" evidence="1">
    <location>
        <begin position="1"/>
        <end position="12"/>
    </location>
</feature>
<feature type="compositionally biased region" description="Basic and acidic residues" evidence="1">
    <location>
        <begin position="223"/>
        <end position="233"/>
    </location>
</feature>
<sequence>MAGHNKENETQPRPHGRRVRRVTDRLQKTREAASAAADARRKKKQHKAQRLALRQRQKENSLAVERPGDTAEVRELRAALVRMQGERNAAEAAASRPARHQGPASRSIARPKNMSKITISDIRAALDLSGAHNDLRWSDIRADVRRFMDAGLLDPSIGWKEQDNRRLAKVYDAIEAAYPDLERFPAQWATAFFVHETFGGQKTYKNCKSKEGTYRERTRRTRRSDSTRLRADSPDNTTFGGAGPRPPSHSPNSSPSPTGHNSKSTSRAASRDRSRSGTALPMLTPEPDAPET</sequence>
<feature type="compositionally biased region" description="Low complexity" evidence="1">
    <location>
        <begin position="250"/>
        <end position="268"/>
    </location>
</feature>
<evidence type="ECO:0000313" key="2">
    <source>
        <dbReference type="EMBL" id="KAF7363074.1"/>
    </source>
</evidence>
<name>A0A8H6YQ14_9AGAR</name>
<organism evidence="2 3">
    <name type="scientific">Mycena venus</name>
    <dbReference type="NCBI Taxonomy" id="2733690"/>
    <lineage>
        <taxon>Eukaryota</taxon>
        <taxon>Fungi</taxon>
        <taxon>Dikarya</taxon>
        <taxon>Basidiomycota</taxon>
        <taxon>Agaricomycotina</taxon>
        <taxon>Agaricomycetes</taxon>
        <taxon>Agaricomycetidae</taxon>
        <taxon>Agaricales</taxon>
        <taxon>Marasmiineae</taxon>
        <taxon>Mycenaceae</taxon>
        <taxon>Mycena</taxon>
    </lineage>
</organism>
<comment type="caution">
    <text evidence="2">The sequence shown here is derived from an EMBL/GenBank/DDBJ whole genome shotgun (WGS) entry which is preliminary data.</text>
</comment>
<gene>
    <name evidence="2" type="ORF">MVEN_00659600</name>
</gene>
<keyword evidence="3" id="KW-1185">Reference proteome</keyword>
<dbReference type="EMBL" id="JACAZI010000004">
    <property type="protein sequence ID" value="KAF7363074.1"/>
    <property type="molecule type" value="Genomic_DNA"/>
</dbReference>
<proteinExistence type="predicted"/>
<feature type="compositionally biased region" description="Basic and acidic residues" evidence="1">
    <location>
        <begin position="21"/>
        <end position="31"/>
    </location>
</feature>
<reference evidence="2" key="1">
    <citation type="submission" date="2020-05" db="EMBL/GenBank/DDBJ databases">
        <title>Mycena genomes resolve the evolution of fungal bioluminescence.</title>
        <authorList>
            <person name="Tsai I.J."/>
        </authorList>
    </citation>
    <scope>NUCLEOTIDE SEQUENCE</scope>
    <source>
        <strain evidence="2">CCC161011</strain>
    </source>
</reference>
<protein>
    <submittedName>
        <fullName evidence="2">Uncharacterized protein</fullName>
    </submittedName>
</protein>
<feature type="region of interest" description="Disordered" evidence="1">
    <location>
        <begin position="87"/>
        <end position="112"/>
    </location>
</feature>
<dbReference type="AlphaFoldDB" id="A0A8H6YQ14"/>
<feature type="region of interest" description="Disordered" evidence="1">
    <location>
        <begin position="1"/>
        <end position="70"/>
    </location>
</feature>
<dbReference type="Proteomes" id="UP000620124">
    <property type="component" value="Unassembled WGS sequence"/>
</dbReference>
<evidence type="ECO:0000256" key="1">
    <source>
        <dbReference type="SAM" id="MobiDB-lite"/>
    </source>
</evidence>
<feature type="region of interest" description="Disordered" evidence="1">
    <location>
        <begin position="204"/>
        <end position="292"/>
    </location>
</feature>